<keyword evidence="2" id="KW-1185">Reference proteome</keyword>
<sequence>MIYDKLENLGRYIFNNQKLNSAIQDITEGLIEDENVSDDYQKNKIAFTTTVLDEKRYEAHKKYIDIHIVLEGMEYVEVANVQELTNITEYDQESDIFFGDVVSDNKFCGYLQKGYALICFPEDTHLVGAHREVEERICKVVYKISM</sequence>
<dbReference type="Pfam" id="PF04074">
    <property type="entry name" value="DUF386"/>
    <property type="match status" value="1"/>
</dbReference>
<dbReference type="NCBIfam" id="TIGR00022">
    <property type="entry name" value="YhcH/YjgK/YiaL family protein"/>
    <property type="match status" value="1"/>
</dbReference>
<dbReference type="GO" id="GO:0005829">
    <property type="term" value="C:cytosol"/>
    <property type="evidence" value="ECO:0007669"/>
    <property type="project" value="TreeGrafter"/>
</dbReference>
<dbReference type="PANTHER" id="PTHR34986">
    <property type="entry name" value="EVOLVED BETA-GALACTOSIDASE SUBUNIT BETA"/>
    <property type="match status" value="1"/>
</dbReference>
<organism evidence="1 2">
    <name type="scientific">Lederbergia citri</name>
    <dbReference type="NCBI Taxonomy" id="2833580"/>
    <lineage>
        <taxon>Bacteria</taxon>
        <taxon>Bacillati</taxon>
        <taxon>Bacillota</taxon>
        <taxon>Bacilli</taxon>
        <taxon>Bacillales</taxon>
        <taxon>Bacillaceae</taxon>
        <taxon>Lederbergia</taxon>
    </lineage>
</organism>
<name>A0A942TEI1_9BACI</name>
<dbReference type="EMBL" id="JAGYPG010000002">
    <property type="protein sequence ID" value="MBS4196223.1"/>
    <property type="molecule type" value="Genomic_DNA"/>
</dbReference>
<dbReference type="InterPro" id="IPR004375">
    <property type="entry name" value="NanQ/TabA/YiaL"/>
</dbReference>
<dbReference type="PANTHER" id="PTHR34986:SF1">
    <property type="entry name" value="PROTEIN YIAL"/>
    <property type="match status" value="1"/>
</dbReference>
<evidence type="ECO:0000313" key="2">
    <source>
        <dbReference type="Proteomes" id="UP000681414"/>
    </source>
</evidence>
<dbReference type="InterPro" id="IPR037012">
    <property type="entry name" value="NanQ/TabA/YiaL_sf"/>
</dbReference>
<dbReference type="AlphaFoldDB" id="A0A942TEI1"/>
<comment type="caution">
    <text evidence="1">The sequence shown here is derived from an EMBL/GenBank/DDBJ whole genome shotgun (WGS) entry which is preliminary data.</text>
</comment>
<dbReference type="SUPFAM" id="SSF51197">
    <property type="entry name" value="Clavaminate synthase-like"/>
    <property type="match status" value="1"/>
</dbReference>
<dbReference type="Gene3D" id="2.60.120.370">
    <property type="entry name" value="YhcH/YjgK/YiaL"/>
    <property type="match status" value="1"/>
</dbReference>
<gene>
    <name evidence="1" type="ORF">KHA97_14240</name>
</gene>
<accession>A0A942TEI1</accession>
<dbReference type="RefSeq" id="WP_213125373.1">
    <property type="nucleotide sequence ID" value="NZ_JAGYPG010000002.1"/>
</dbReference>
<reference evidence="1 2" key="1">
    <citation type="submission" date="2021-05" db="EMBL/GenBank/DDBJ databases">
        <title>Novel Bacillus species.</title>
        <authorList>
            <person name="Liu G."/>
        </authorList>
    </citation>
    <scope>NUCLEOTIDE SEQUENCE [LARGE SCALE GENOMIC DNA]</scope>
    <source>
        <strain evidence="2">FJAT-49780</strain>
    </source>
</reference>
<evidence type="ECO:0000313" key="1">
    <source>
        <dbReference type="EMBL" id="MBS4196223.1"/>
    </source>
</evidence>
<protein>
    <submittedName>
        <fullName evidence="1">YhcH/YjgK/YiaL family protein</fullName>
    </submittedName>
</protein>
<proteinExistence type="predicted"/>
<dbReference type="Proteomes" id="UP000681414">
    <property type="component" value="Unassembled WGS sequence"/>
</dbReference>